<feature type="region of interest" description="Disordered" evidence="1">
    <location>
        <begin position="247"/>
        <end position="307"/>
    </location>
</feature>
<name>A0AAE0G5P6_9CHLO</name>
<protein>
    <submittedName>
        <fullName evidence="2">Uncharacterized protein</fullName>
    </submittedName>
</protein>
<dbReference type="EMBL" id="LGRX02009378">
    <property type="protein sequence ID" value="KAK3271778.1"/>
    <property type="molecule type" value="Genomic_DNA"/>
</dbReference>
<gene>
    <name evidence="2" type="ORF">CYMTET_19893</name>
</gene>
<comment type="caution">
    <text evidence="2">The sequence shown here is derived from an EMBL/GenBank/DDBJ whole genome shotgun (WGS) entry which is preliminary data.</text>
</comment>
<feature type="compositionally biased region" description="Basic and acidic residues" evidence="1">
    <location>
        <begin position="257"/>
        <end position="269"/>
    </location>
</feature>
<feature type="region of interest" description="Disordered" evidence="1">
    <location>
        <begin position="208"/>
        <end position="232"/>
    </location>
</feature>
<proteinExistence type="predicted"/>
<dbReference type="Proteomes" id="UP001190700">
    <property type="component" value="Unassembled WGS sequence"/>
</dbReference>
<sequence length="307" mass="33025">MVRVRDCLEHLRKIMRKWTRGLDVAGEWLDEHVLAATDAKGPTLMILLGVDREEGGHFQLYTQYGSVKFGHGSRKVAIAGCSPGSSSADKSQAMGLVQARLINTKQARKDLPSRNSGREAYVVNLAPNGTFKPEAVDDPASPLDVDAALSETSCVGAGLRIATSGVPQASRTNSSDQGLRASPTEGALGGFPYVAAVGAQLIVWTPTGRTRRTKQSSAKAAPVVTEETETRGGPYNFFKKEKLVVAERTQSGEDGETEQRSCGEADESMRPSSGVAVRPSRPSRPQRRRHLLMKKMPRTSLSGYGTS</sequence>
<reference evidence="2 3" key="1">
    <citation type="journal article" date="2015" name="Genome Biol. Evol.">
        <title>Comparative Genomics of a Bacterivorous Green Alga Reveals Evolutionary Causalities and Consequences of Phago-Mixotrophic Mode of Nutrition.</title>
        <authorList>
            <person name="Burns J.A."/>
            <person name="Paasch A."/>
            <person name="Narechania A."/>
            <person name="Kim E."/>
        </authorList>
    </citation>
    <scope>NUCLEOTIDE SEQUENCE [LARGE SCALE GENOMIC DNA]</scope>
    <source>
        <strain evidence="2 3">PLY_AMNH</strain>
    </source>
</reference>
<evidence type="ECO:0000313" key="3">
    <source>
        <dbReference type="Proteomes" id="UP001190700"/>
    </source>
</evidence>
<accession>A0AAE0G5P6</accession>
<keyword evidence="3" id="KW-1185">Reference proteome</keyword>
<feature type="compositionally biased region" description="Basic residues" evidence="1">
    <location>
        <begin position="284"/>
        <end position="297"/>
    </location>
</feature>
<dbReference type="AlphaFoldDB" id="A0AAE0G5P6"/>
<evidence type="ECO:0000256" key="1">
    <source>
        <dbReference type="SAM" id="MobiDB-lite"/>
    </source>
</evidence>
<feature type="compositionally biased region" description="Low complexity" evidence="1">
    <location>
        <begin position="270"/>
        <end position="280"/>
    </location>
</feature>
<organism evidence="2 3">
    <name type="scientific">Cymbomonas tetramitiformis</name>
    <dbReference type="NCBI Taxonomy" id="36881"/>
    <lineage>
        <taxon>Eukaryota</taxon>
        <taxon>Viridiplantae</taxon>
        <taxon>Chlorophyta</taxon>
        <taxon>Pyramimonadophyceae</taxon>
        <taxon>Pyramimonadales</taxon>
        <taxon>Pyramimonadaceae</taxon>
        <taxon>Cymbomonas</taxon>
    </lineage>
</organism>
<evidence type="ECO:0000313" key="2">
    <source>
        <dbReference type="EMBL" id="KAK3271778.1"/>
    </source>
</evidence>